<dbReference type="Proteomes" id="UP000435112">
    <property type="component" value="Unassembled WGS sequence"/>
</dbReference>
<feature type="region of interest" description="Disordered" evidence="1">
    <location>
        <begin position="143"/>
        <end position="230"/>
    </location>
</feature>
<evidence type="ECO:0000256" key="1">
    <source>
        <dbReference type="SAM" id="MobiDB-lite"/>
    </source>
</evidence>
<feature type="compositionally biased region" description="Low complexity" evidence="1">
    <location>
        <begin position="143"/>
        <end position="182"/>
    </location>
</feature>
<evidence type="ECO:0000313" key="5">
    <source>
        <dbReference type="Proteomes" id="UP000435112"/>
    </source>
</evidence>
<feature type="region of interest" description="Disordered" evidence="1">
    <location>
        <begin position="288"/>
        <end position="315"/>
    </location>
</feature>
<comment type="caution">
    <text evidence="3">The sequence shown here is derived from an EMBL/GenBank/DDBJ whole genome shotgun (WGS) entry which is preliminary data.</text>
</comment>
<protein>
    <submittedName>
        <fullName evidence="3">Uncharacterized protein</fullName>
    </submittedName>
</protein>
<dbReference type="EMBL" id="QXFV01001172">
    <property type="protein sequence ID" value="KAE9013044.1"/>
    <property type="molecule type" value="Genomic_DNA"/>
</dbReference>
<sequence>MTGELTFNTIWSRLKARGWRHQNHGIELETRYYTPRGWQSRKATRRGTDYFLGETELLQNVSESKIDAPNPKRQKQKPQHRSDAPAPIATAARAVHDLGASSPTTNVSTASLRLASAVQVPAPVEVQQPVSVCLHNTPTLARVPVRAPSSSRPRTPSPRSSTRVPMRAPSSSRPRTPSPRSSTIQRLAPLPVLSPRTPTSAPPTRPQAVTTRRGREPAAHVSHSNARGQRSVQEIATLRAALARSQAQRRLPVSFLATTPLSPRTSSPGRQAARDAMNAITRTFTADDTEEGDDADGFMSSGDEDEFSINGCPSDDEIVLSRSGAMLMKLDTV</sequence>
<dbReference type="EMBL" id="QXFU01001190">
    <property type="protein sequence ID" value="KAE9008265.1"/>
    <property type="molecule type" value="Genomic_DNA"/>
</dbReference>
<feature type="compositionally biased region" description="Acidic residues" evidence="1">
    <location>
        <begin position="288"/>
        <end position="307"/>
    </location>
</feature>
<proteinExistence type="predicted"/>
<feature type="region of interest" description="Disordered" evidence="1">
    <location>
        <begin position="62"/>
        <end position="85"/>
    </location>
</feature>
<evidence type="ECO:0000313" key="4">
    <source>
        <dbReference type="Proteomes" id="UP000429607"/>
    </source>
</evidence>
<dbReference type="AlphaFoldDB" id="A0A6A3LAK0"/>
<organism evidence="3 4">
    <name type="scientific">Phytophthora rubi</name>
    <dbReference type="NCBI Taxonomy" id="129364"/>
    <lineage>
        <taxon>Eukaryota</taxon>
        <taxon>Sar</taxon>
        <taxon>Stramenopiles</taxon>
        <taxon>Oomycota</taxon>
        <taxon>Peronosporomycetes</taxon>
        <taxon>Peronosporales</taxon>
        <taxon>Peronosporaceae</taxon>
        <taxon>Phytophthora</taxon>
    </lineage>
</organism>
<gene>
    <name evidence="3" type="ORF">PR001_g15503</name>
    <name evidence="2" type="ORF">PR002_g15955</name>
</gene>
<dbReference type="OrthoDB" id="144923at2759"/>
<name>A0A6A3LAK0_9STRA</name>
<dbReference type="Proteomes" id="UP000429607">
    <property type="component" value="Unassembled WGS sequence"/>
</dbReference>
<evidence type="ECO:0000313" key="3">
    <source>
        <dbReference type="EMBL" id="KAE9013044.1"/>
    </source>
</evidence>
<accession>A0A6A3LAK0</accession>
<evidence type="ECO:0000313" key="2">
    <source>
        <dbReference type="EMBL" id="KAE9008265.1"/>
    </source>
</evidence>
<reference evidence="4 5" key="1">
    <citation type="submission" date="2018-09" db="EMBL/GenBank/DDBJ databases">
        <title>Genomic investigation of the strawberry pathogen Phytophthora fragariae indicates pathogenicity is determined by transcriptional variation in three key races.</title>
        <authorList>
            <person name="Adams T.M."/>
            <person name="Armitage A.D."/>
            <person name="Sobczyk M.K."/>
            <person name="Bates H.J."/>
            <person name="Dunwell J.M."/>
            <person name="Nellist C.F."/>
            <person name="Harrison R.J."/>
        </authorList>
    </citation>
    <scope>NUCLEOTIDE SEQUENCE [LARGE SCALE GENOMIC DNA]</scope>
    <source>
        <strain evidence="3 4">SCRP249</strain>
        <strain evidence="2 5">SCRP324</strain>
    </source>
</reference>